<organism evidence="1 2">
    <name type="scientific">Musa balbisiana</name>
    <name type="common">Banana</name>
    <dbReference type="NCBI Taxonomy" id="52838"/>
    <lineage>
        <taxon>Eukaryota</taxon>
        <taxon>Viridiplantae</taxon>
        <taxon>Streptophyta</taxon>
        <taxon>Embryophyta</taxon>
        <taxon>Tracheophyta</taxon>
        <taxon>Spermatophyta</taxon>
        <taxon>Magnoliopsida</taxon>
        <taxon>Liliopsida</taxon>
        <taxon>Zingiberales</taxon>
        <taxon>Musaceae</taxon>
        <taxon>Musa</taxon>
    </lineage>
</organism>
<protein>
    <submittedName>
        <fullName evidence="1">Uncharacterized protein</fullName>
    </submittedName>
</protein>
<keyword evidence="2" id="KW-1185">Reference proteome</keyword>
<gene>
    <name evidence="1" type="ORF">C4D60_Mb05t02220</name>
</gene>
<sequence>MGAGRADYHRLRFSGKDPRRWHHPWKFSSKLADFGEIDGCAGGGVDSRRIHSAQSGFQGERGWIRGDGKDWV</sequence>
<dbReference type="Proteomes" id="UP000317650">
    <property type="component" value="Chromosome 5"/>
</dbReference>
<dbReference type="AlphaFoldDB" id="A0A4S8JT34"/>
<evidence type="ECO:0000313" key="2">
    <source>
        <dbReference type="Proteomes" id="UP000317650"/>
    </source>
</evidence>
<name>A0A4S8JT34_MUSBA</name>
<accession>A0A4S8JT34</accession>
<dbReference type="EMBL" id="PYDT01000003">
    <property type="protein sequence ID" value="THU65304.1"/>
    <property type="molecule type" value="Genomic_DNA"/>
</dbReference>
<reference evidence="1 2" key="1">
    <citation type="journal article" date="2019" name="Nat. Plants">
        <title>Genome sequencing of Musa balbisiana reveals subgenome evolution and function divergence in polyploid bananas.</title>
        <authorList>
            <person name="Yao X."/>
        </authorList>
    </citation>
    <scope>NUCLEOTIDE SEQUENCE [LARGE SCALE GENOMIC DNA]</scope>
    <source>
        <strain evidence="2">cv. DH-PKW</strain>
        <tissue evidence="1">Leaves</tissue>
    </source>
</reference>
<evidence type="ECO:0000313" key="1">
    <source>
        <dbReference type="EMBL" id="THU65304.1"/>
    </source>
</evidence>
<comment type="caution">
    <text evidence="1">The sequence shown here is derived from an EMBL/GenBank/DDBJ whole genome shotgun (WGS) entry which is preliminary data.</text>
</comment>
<proteinExistence type="predicted"/>